<dbReference type="AlphaFoldDB" id="A0A835CP44"/>
<evidence type="ECO:0000313" key="2">
    <source>
        <dbReference type="EMBL" id="KAF7990199.1"/>
    </source>
</evidence>
<name>A0A835CP44_APHGI</name>
<sequence length="645" mass="72575">MTKIKKLLFLIITYFVLQNVKNSESSPTTGLSFIFKVGMMVMKNNNYFGKDKIPLGSSILEVSKKIDNLERTIKATSKSSIREINRLIQYNQIMNQFDKNLNYVDNMYEQFQKYFSGFMYEKNTLLDFARSCTSHANNQLLSILDSIHRAVVPNNLATVGLFDALINNRQTKVIIAEKNNALICNITASLEQEIYGVYGMVSLAQVKGYTMARFSYEILKTMEQGQFVYEVNDLIDKFINVVTTIGVKATNIMSIASRDIRPCDPDNHKQGETYEQLNKFIQGFVTNEVSLNSQHTCDKTCESYKRTSLYPYETVPSKGIHNCQGSLHDCFEELGTTMCPPNNDANNDRRYGGFKGVTILLKKDEPDKGDVTKCSKHGNTLHEIFGNVQSGYLNVCSVCMCLCDDYNNIETARTFSLRKVETNIVENLVITGIKLVKKKRVFYIQTLQGKLEADGKILNTSLQWVSVADVDYKNPNVSKSDYHTLNYDERSVNLDTLASPDGYAMTGIRFLKIKGHLSLGIKVTPFNFTSGLLQGDENSEWITNSVNDRSEIVISNAGIPTLSRDENIIHMEKNTFVKFGWSDYLKDIQQTPIPFLDIQPVVADPPAPLSGAGIYYKGQPGFGGFVGLKLVAYSYIDLVTTKVGE</sequence>
<feature type="signal peptide" evidence="1">
    <location>
        <begin position="1"/>
        <end position="25"/>
    </location>
</feature>
<dbReference type="PANTHER" id="PTHR47890">
    <property type="entry name" value="LD24308P"/>
    <property type="match status" value="1"/>
</dbReference>
<comment type="caution">
    <text evidence="2">The sequence shown here is derived from an EMBL/GenBank/DDBJ whole genome shotgun (WGS) entry which is preliminary data.</text>
</comment>
<protein>
    <submittedName>
        <fullName evidence="2">Uncharacterized protein</fullName>
    </submittedName>
</protein>
<organism evidence="2 3">
    <name type="scientific">Aphidius gifuensis</name>
    <name type="common">Parasitoid wasp</name>
    <dbReference type="NCBI Taxonomy" id="684658"/>
    <lineage>
        <taxon>Eukaryota</taxon>
        <taxon>Metazoa</taxon>
        <taxon>Ecdysozoa</taxon>
        <taxon>Arthropoda</taxon>
        <taxon>Hexapoda</taxon>
        <taxon>Insecta</taxon>
        <taxon>Pterygota</taxon>
        <taxon>Neoptera</taxon>
        <taxon>Endopterygota</taxon>
        <taxon>Hymenoptera</taxon>
        <taxon>Apocrita</taxon>
        <taxon>Ichneumonoidea</taxon>
        <taxon>Braconidae</taxon>
        <taxon>Aphidiinae</taxon>
        <taxon>Aphidius</taxon>
    </lineage>
</organism>
<dbReference type="OrthoDB" id="6366357at2759"/>
<proteinExistence type="predicted"/>
<dbReference type="PANTHER" id="PTHR47890:SF1">
    <property type="entry name" value="LD24308P"/>
    <property type="match status" value="1"/>
</dbReference>
<dbReference type="InterPro" id="IPR032062">
    <property type="entry name" value="DUF4803"/>
</dbReference>
<evidence type="ECO:0000256" key="1">
    <source>
        <dbReference type="SAM" id="SignalP"/>
    </source>
</evidence>
<evidence type="ECO:0000313" key="3">
    <source>
        <dbReference type="Proteomes" id="UP000639338"/>
    </source>
</evidence>
<dbReference type="Pfam" id="PF16061">
    <property type="entry name" value="DUF4803"/>
    <property type="match status" value="1"/>
</dbReference>
<reference evidence="2 3" key="1">
    <citation type="submission" date="2020-08" db="EMBL/GenBank/DDBJ databases">
        <title>Aphidius gifuensis genome sequencing and assembly.</title>
        <authorList>
            <person name="Du Z."/>
        </authorList>
    </citation>
    <scope>NUCLEOTIDE SEQUENCE [LARGE SCALE GENOMIC DNA]</scope>
    <source>
        <strain evidence="2">YNYX2018</strain>
        <tissue evidence="2">Adults</tissue>
    </source>
</reference>
<keyword evidence="3" id="KW-1185">Reference proteome</keyword>
<dbReference type="EMBL" id="JACMRX010000004">
    <property type="protein sequence ID" value="KAF7990199.1"/>
    <property type="molecule type" value="Genomic_DNA"/>
</dbReference>
<gene>
    <name evidence="2" type="ORF">HCN44_000004</name>
</gene>
<feature type="chain" id="PRO_5032502615" evidence="1">
    <location>
        <begin position="26"/>
        <end position="645"/>
    </location>
</feature>
<accession>A0A835CP44</accession>
<keyword evidence="1" id="KW-0732">Signal</keyword>
<dbReference type="Proteomes" id="UP000639338">
    <property type="component" value="Unassembled WGS sequence"/>
</dbReference>